<sequence length="132" mass="15190">MFKVLGLITALNLLFWLCALASAHCRQNFVAKHLDMESDQIGRFTDRFLRPDGVFLLQMIASHAGNLTCAKVTEALWLIFLRRSGKPVLDEKVESSERGDWDSVRLQSHQDRVSRVIDLSIRFHNLVDMYLD</sequence>
<dbReference type="AlphaFoldDB" id="A0A3P6RTL2"/>
<evidence type="ECO:0000256" key="8">
    <source>
        <dbReference type="ARBA" id="ARBA00022989"/>
    </source>
</evidence>
<comment type="subcellular location">
    <subcellularLocation>
        <location evidence="1">Cell junction</location>
        <location evidence="1">Gap junction</location>
    </subcellularLocation>
    <subcellularLocation>
        <location evidence="2">Cell membrane</location>
        <topology evidence="2">Multi-pass membrane protein</topology>
    </subcellularLocation>
</comment>
<evidence type="ECO:0000256" key="9">
    <source>
        <dbReference type="ARBA" id="ARBA00023065"/>
    </source>
</evidence>
<keyword evidence="11" id="KW-0407">Ion channel</keyword>
<dbReference type="Proteomes" id="UP000271889">
    <property type="component" value="Unassembled WGS sequence"/>
</dbReference>
<feature type="signal peptide" evidence="12">
    <location>
        <begin position="1"/>
        <end position="25"/>
    </location>
</feature>
<keyword evidence="12" id="KW-0732">Signal</keyword>
<feature type="chain" id="PRO_5017998886" evidence="12">
    <location>
        <begin position="26"/>
        <end position="132"/>
    </location>
</feature>
<evidence type="ECO:0000256" key="1">
    <source>
        <dbReference type="ARBA" id="ARBA00004610"/>
    </source>
</evidence>
<evidence type="ECO:0000256" key="11">
    <source>
        <dbReference type="ARBA" id="ARBA00023303"/>
    </source>
</evidence>
<dbReference type="InterPro" id="IPR000990">
    <property type="entry name" value="Innexin"/>
</dbReference>
<gene>
    <name evidence="13" type="ORF">CGOC_LOCUS4682</name>
</gene>
<evidence type="ECO:0000256" key="5">
    <source>
        <dbReference type="ARBA" id="ARBA00022692"/>
    </source>
</evidence>
<keyword evidence="5" id="KW-0812">Transmembrane</keyword>
<dbReference type="GO" id="GO:0005921">
    <property type="term" value="C:gap junction"/>
    <property type="evidence" value="ECO:0007669"/>
    <property type="project" value="UniProtKB-SubCell"/>
</dbReference>
<evidence type="ECO:0000256" key="6">
    <source>
        <dbReference type="ARBA" id="ARBA00022868"/>
    </source>
</evidence>
<dbReference type="Pfam" id="PF00876">
    <property type="entry name" value="Innexin"/>
    <property type="match status" value="1"/>
</dbReference>
<evidence type="ECO:0000313" key="14">
    <source>
        <dbReference type="Proteomes" id="UP000271889"/>
    </source>
</evidence>
<keyword evidence="9" id="KW-0406">Ion transport</keyword>
<evidence type="ECO:0000313" key="13">
    <source>
        <dbReference type="EMBL" id="VDK59493.1"/>
    </source>
</evidence>
<dbReference type="EMBL" id="UYRV01013264">
    <property type="protein sequence ID" value="VDK59493.1"/>
    <property type="molecule type" value="Genomic_DNA"/>
</dbReference>
<evidence type="ECO:0000256" key="7">
    <source>
        <dbReference type="ARBA" id="ARBA00022949"/>
    </source>
</evidence>
<keyword evidence="7" id="KW-0965">Cell junction</keyword>
<dbReference type="GO" id="GO:0005886">
    <property type="term" value="C:plasma membrane"/>
    <property type="evidence" value="ECO:0007669"/>
    <property type="project" value="UniProtKB-SubCell"/>
</dbReference>
<protein>
    <submittedName>
        <fullName evidence="13">Uncharacterized protein</fullName>
    </submittedName>
</protein>
<dbReference type="GO" id="GO:0034220">
    <property type="term" value="P:monoatomic ion transmembrane transport"/>
    <property type="evidence" value="ECO:0007669"/>
    <property type="project" value="UniProtKB-KW"/>
</dbReference>
<dbReference type="PANTHER" id="PTHR11893">
    <property type="entry name" value="INNEXIN"/>
    <property type="match status" value="1"/>
</dbReference>
<name>A0A3P6RTL2_CYLGO</name>
<evidence type="ECO:0000256" key="4">
    <source>
        <dbReference type="ARBA" id="ARBA00022475"/>
    </source>
</evidence>
<reference evidence="13 14" key="1">
    <citation type="submission" date="2018-11" db="EMBL/GenBank/DDBJ databases">
        <authorList>
            <consortium name="Pathogen Informatics"/>
        </authorList>
    </citation>
    <scope>NUCLEOTIDE SEQUENCE [LARGE SCALE GENOMIC DNA]</scope>
</reference>
<organism evidence="13 14">
    <name type="scientific">Cylicostephanus goldi</name>
    <name type="common">Nematode worm</name>
    <dbReference type="NCBI Taxonomy" id="71465"/>
    <lineage>
        <taxon>Eukaryota</taxon>
        <taxon>Metazoa</taxon>
        <taxon>Ecdysozoa</taxon>
        <taxon>Nematoda</taxon>
        <taxon>Chromadorea</taxon>
        <taxon>Rhabditida</taxon>
        <taxon>Rhabditina</taxon>
        <taxon>Rhabditomorpha</taxon>
        <taxon>Strongyloidea</taxon>
        <taxon>Strongylidae</taxon>
        <taxon>Cylicostephanus</taxon>
    </lineage>
</organism>
<keyword evidence="4" id="KW-1003">Cell membrane</keyword>
<keyword evidence="6" id="KW-0303">Gap junction</keyword>
<dbReference type="OrthoDB" id="5867527at2759"/>
<dbReference type="GO" id="GO:0005243">
    <property type="term" value="F:gap junction channel activity"/>
    <property type="evidence" value="ECO:0007669"/>
    <property type="project" value="TreeGrafter"/>
</dbReference>
<proteinExistence type="predicted"/>
<accession>A0A3P6RTL2</accession>
<keyword evidence="14" id="KW-1185">Reference proteome</keyword>
<keyword evidence="3" id="KW-0813">Transport</keyword>
<evidence type="ECO:0000256" key="3">
    <source>
        <dbReference type="ARBA" id="ARBA00022448"/>
    </source>
</evidence>
<keyword evidence="8" id="KW-1133">Transmembrane helix</keyword>
<dbReference type="PANTHER" id="PTHR11893:SF25">
    <property type="entry name" value="INNEXIN"/>
    <property type="match status" value="1"/>
</dbReference>
<keyword evidence="10" id="KW-0472">Membrane</keyword>
<evidence type="ECO:0000256" key="10">
    <source>
        <dbReference type="ARBA" id="ARBA00023136"/>
    </source>
</evidence>
<evidence type="ECO:0000256" key="12">
    <source>
        <dbReference type="SAM" id="SignalP"/>
    </source>
</evidence>
<evidence type="ECO:0000256" key="2">
    <source>
        <dbReference type="ARBA" id="ARBA00004651"/>
    </source>
</evidence>